<proteinExistence type="predicted"/>
<evidence type="ECO:0000313" key="2">
    <source>
        <dbReference type="Proteomes" id="UP001269144"/>
    </source>
</evidence>
<keyword evidence="2" id="KW-1185">Reference proteome</keyword>
<sequence length="521" mass="56301">MGLNTDFCFADANGTLVVAGWSSEQSLDLELYADDTRFKPEIVTRHTRRDLRSAEPMGFLAIFNLSAVDNSVDGTLHLKTGHEFSEITPERLITDEMRLIEIGVDEAFFAYLRVLATGRLNLPIGEVAQAAANRLRFAPLLPRESEDFALGVDRGVVTADGQGIVSGWYLGASGLREPLRALAIDENQICSIDLLANSLPREDLQAYSPRYRYSGMDGFCGAFVLPNPARGPLKLLLIIPGQDAAAGVVVVADPVQPAELASAISEAGQALPDPALQRRFRGAMLGSLAPWKAPQDAPLSRAGKVSLVLDHDLADSDLRDILRRIGAAVARPVDLFLLRSTLTAELSEAIGGASREMEHGLQLQGVAMQFEPASHAGDFLLFGRSSTFFLLEPEDMVFDAAADRQPVHVTVLDPIGSLTGEQSPSPERFARDLLPFAISGPTSTLLSLLELAPREFLTEEARLRYLAERLMQSGGASSNGVDSTLHFSGKSGPFSQNLPGGLDWHGFDAESRKLMEARTPV</sequence>
<accession>A0ABU2HME2</accession>
<name>A0ABU2HME2_9RHOB</name>
<gene>
    <name evidence="1" type="ORF">RGQ15_01210</name>
</gene>
<comment type="caution">
    <text evidence="1">The sequence shown here is derived from an EMBL/GenBank/DDBJ whole genome shotgun (WGS) entry which is preliminary data.</text>
</comment>
<organism evidence="1 2">
    <name type="scientific">Paracoccus aurantius</name>
    <dbReference type="NCBI Taxonomy" id="3073814"/>
    <lineage>
        <taxon>Bacteria</taxon>
        <taxon>Pseudomonadati</taxon>
        <taxon>Pseudomonadota</taxon>
        <taxon>Alphaproteobacteria</taxon>
        <taxon>Rhodobacterales</taxon>
        <taxon>Paracoccaceae</taxon>
        <taxon>Paracoccus</taxon>
    </lineage>
</organism>
<dbReference type="Proteomes" id="UP001269144">
    <property type="component" value="Unassembled WGS sequence"/>
</dbReference>
<dbReference type="RefSeq" id="WP_311158393.1">
    <property type="nucleotide sequence ID" value="NZ_JAVQLW010000001.1"/>
</dbReference>
<reference evidence="2" key="1">
    <citation type="submission" date="2023-07" db="EMBL/GenBank/DDBJ databases">
        <title>Paracoccus sp. MBLB3053 whole genome sequence.</title>
        <authorList>
            <person name="Hwang C.Y."/>
            <person name="Cho E.-S."/>
            <person name="Seo M.-J."/>
        </authorList>
    </citation>
    <scope>NUCLEOTIDE SEQUENCE [LARGE SCALE GENOMIC DNA]</scope>
    <source>
        <strain evidence="2">MBLB3053</strain>
    </source>
</reference>
<protein>
    <submittedName>
        <fullName evidence="1">Uncharacterized protein</fullName>
    </submittedName>
</protein>
<evidence type="ECO:0000313" key="1">
    <source>
        <dbReference type="EMBL" id="MDS9466198.1"/>
    </source>
</evidence>
<dbReference type="EMBL" id="JAVQLW010000001">
    <property type="protein sequence ID" value="MDS9466198.1"/>
    <property type="molecule type" value="Genomic_DNA"/>
</dbReference>